<dbReference type="RefSeq" id="WP_121251545.1">
    <property type="nucleotide sequence ID" value="NZ_RBIL01000001.1"/>
</dbReference>
<keyword evidence="3" id="KW-1185">Reference proteome</keyword>
<dbReference type="AlphaFoldDB" id="A0A660LGL5"/>
<dbReference type="SUPFAM" id="SSF55021">
    <property type="entry name" value="ACT-like"/>
    <property type="match status" value="1"/>
</dbReference>
<accession>A0A660LGL5</accession>
<sequence length="131" mass="13501">MIPVAMVNATDLTVVLRDEPGGLARVAEVAVTAGVHLRGLAGFTGDEHGFVHALVDTSDVAAVTAALKQARIKVADSREVLVVPVGPGGLVDVMRSLAEGNVNVDLAYTALGGDRVVIATDDIYNAREALT</sequence>
<dbReference type="InterPro" id="IPR002912">
    <property type="entry name" value="ACT_dom"/>
</dbReference>
<comment type="caution">
    <text evidence="2">The sequence shown here is derived from an EMBL/GenBank/DDBJ whole genome shotgun (WGS) entry which is preliminary data.</text>
</comment>
<reference evidence="2 3" key="1">
    <citation type="submission" date="2018-10" db="EMBL/GenBank/DDBJ databases">
        <title>Genomic Encyclopedia of Archaeal and Bacterial Type Strains, Phase II (KMG-II): from individual species to whole genera.</title>
        <authorList>
            <person name="Goeker M."/>
        </authorList>
    </citation>
    <scope>NUCLEOTIDE SEQUENCE [LARGE SCALE GENOMIC DNA]</scope>
    <source>
        <strain evidence="2 3">DSM 14954</strain>
    </source>
</reference>
<dbReference type="InterPro" id="IPR045865">
    <property type="entry name" value="ACT-like_dom_sf"/>
</dbReference>
<organism evidence="2 3">
    <name type="scientific">Solirubrobacter pauli</name>
    <dbReference type="NCBI Taxonomy" id="166793"/>
    <lineage>
        <taxon>Bacteria</taxon>
        <taxon>Bacillati</taxon>
        <taxon>Actinomycetota</taxon>
        <taxon>Thermoleophilia</taxon>
        <taxon>Solirubrobacterales</taxon>
        <taxon>Solirubrobacteraceae</taxon>
        <taxon>Solirubrobacter</taxon>
    </lineage>
</organism>
<protein>
    <recommendedName>
        <fullName evidence="1">ACT domain-containing protein</fullName>
    </recommendedName>
</protein>
<evidence type="ECO:0000313" key="3">
    <source>
        <dbReference type="Proteomes" id="UP000278962"/>
    </source>
</evidence>
<feature type="domain" description="ACT" evidence="1">
    <location>
        <begin position="11"/>
        <end position="85"/>
    </location>
</feature>
<dbReference type="Gene3D" id="3.30.2130.10">
    <property type="entry name" value="VC0802-like"/>
    <property type="match status" value="1"/>
</dbReference>
<dbReference type="PROSITE" id="PS51671">
    <property type="entry name" value="ACT"/>
    <property type="match status" value="1"/>
</dbReference>
<dbReference type="EMBL" id="RBIL01000001">
    <property type="protein sequence ID" value="RKQ93426.1"/>
    <property type="molecule type" value="Genomic_DNA"/>
</dbReference>
<evidence type="ECO:0000313" key="2">
    <source>
        <dbReference type="EMBL" id="RKQ93426.1"/>
    </source>
</evidence>
<evidence type="ECO:0000259" key="1">
    <source>
        <dbReference type="PROSITE" id="PS51671"/>
    </source>
</evidence>
<gene>
    <name evidence="2" type="ORF">C8N24_3293</name>
</gene>
<dbReference type="OrthoDB" id="5243561at2"/>
<proteinExistence type="predicted"/>
<name>A0A660LGL5_9ACTN</name>
<dbReference type="Proteomes" id="UP000278962">
    <property type="component" value="Unassembled WGS sequence"/>
</dbReference>